<dbReference type="GO" id="GO:0016887">
    <property type="term" value="F:ATP hydrolysis activity"/>
    <property type="evidence" value="ECO:0007669"/>
    <property type="project" value="InterPro"/>
</dbReference>
<dbReference type="GO" id="GO:0140359">
    <property type="term" value="F:ABC-type transporter activity"/>
    <property type="evidence" value="ECO:0007669"/>
    <property type="project" value="InterPro"/>
</dbReference>
<feature type="domain" description="ABC transmembrane type-1" evidence="9">
    <location>
        <begin position="116"/>
        <end position="370"/>
    </location>
</feature>
<dbReference type="Pfam" id="PF00005">
    <property type="entry name" value="ABC_tran"/>
    <property type="match status" value="1"/>
</dbReference>
<organism evidence="10 11">
    <name type="scientific">Puccinia coronata f. sp. avenae</name>
    <dbReference type="NCBI Taxonomy" id="200324"/>
    <lineage>
        <taxon>Eukaryota</taxon>
        <taxon>Fungi</taxon>
        <taxon>Dikarya</taxon>
        <taxon>Basidiomycota</taxon>
        <taxon>Pucciniomycotina</taxon>
        <taxon>Pucciniomycetes</taxon>
        <taxon>Pucciniales</taxon>
        <taxon>Pucciniaceae</taxon>
        <taxon>Puccinia</taxon>
    </lineage>
</organism>
<gene>
    <name evidence="10" type="ORF">PCANC_15648</name>
</gene>
<feature type="transmembrane region" description="Helical" evidence="8">
    <location>
        <begin position="132"/>
        <end position="149"/>
    </location>
</feature>
<dbReference type="Proteomes" id="UP000235388">
    <property type="component" value="Unassembled WGS sequence"/>
</dbReference>
<keyword evidence="1" id="KW-0813">Transport</keyword>
<dbReference type="STRING" id="200324.A0A2N5UP87"/>
<evidence type="ECO:0000313" key="10">
    <source>
        <dbReference type="EMBL" id="PLW39571.1"/>
    </source>
</evidence>
<dbReference type="GO" id="GO:0005524">
    <property type="term" value="F:ATP binding"/>
    <property type="evidence" value="ECO:0007669"/>
    <property type="project" value="UniProtKB-KW"/>
</dbReference>
<keyword evidence="5" id="KW-0067">ATP-binding</keyword>
<evidence type="ECO:0000256" key="7">
    <source>
        <dbReference type="ARBA" id="ARBA00023136"/>
    </source>
</evidence>
<evidence type="ECO:0000259" key="9">
    <source>
        <dbReference type="PROSITE" id="PS50929"/>
    </source>
</evidence>
<dbReference type="PANTHER" id="PTHR24223">
    <property type="entry name" value="ATP-BINDING CASSETTE SUB-FAMILY C"/>
    <property type="match status" value="1"/>
</dbReference>
<dbReference type="Pfam" id="PF00664">
    <property type="entry name" value="ABC_membrane"/>
    <property type="match status" value="1"/>
</dbReference>
<feature type="transmembrane region" description="Helical" evidence="8">
    <location>
        <begin position="233"/>
        <end position="252"/>
    </location>
</feature>
<dbReference type="CDD" id="cd18604">
    <property type="entry name" value="ABC_6TM_VMR1_D2_like"/>
    <property type="match status" value="1"/>
</dbReference>
<dbReference type="SUPFAM" id="SSF52540">
    <property type="entry name" value="P-loop containing nucleoside triphosphate hydrolases"/>
    <property type="match status" value="1"/>
</dbReference>
<keyword evidence="4" id="KW-0547">Nucleotide-binding</keyword>
<evidence type="ECO:0000256" key="3">
    <source>
        <dbReference type="ARBA" id="ARBA00022737"/>
    </source>
</evidence>
<protein>
    <recommendedName>
        <fullName evidence="9">ABC transmembrane type-1 domain-containing protein</fullName>
    </recommendedName>
</protein>
<dbReference type="OrthoDB" id="6500128at2759"/>
<dbReference type="Gene3D" id="3.40.50.300">
    <property type="entry name" value="P-loop containing nucleotide triphosphate hydrolases"/>
    <property type="match status" value="1"/>
</dbReference>
<dbReference type="PANTHER" id="PTHR24223:SF353">
    <property type="entry name" value="ABC TRANSPORTER ATP-BINDING PROTEIN_PERMEASE VMR1-RELATED"/>
    <property type="match status" value="1"/>
</dbReference>
<keyword evidence="2 8" id="KW-0812">Transmembrane</keyword>
<evidence type="ECO:0000256" key="4">
    <source>
        <dbReference type="ARBA" id="ARBA00022741"/>
    </source>
</evidence>
<dbReference type="Gene3D" id="1.20.1560.10">
    <property type="entry name" value="ABC transporter type 1, transmembrane domain"/>
    <property type="match status" value="1"/>
</dbReference>
<keyword evidence="6 8" id="KW-1133">Transmembrane helix</keyword>
<dbReference type="PROSITE" id="PS50929">
    <property type="entry name" value="ABC_TM1F"/>
    <property type="match status" value="1"/>
</dbReference>
<accession>A0A2N5UP87</accession>
<evidence type="ECO:0000256" key="1">
    <source>
        <dbReference type="ARBA" id="ARBA00022448"/>
    </source>
</evidence>
<dbReference type="EMBL" id="PGCJ01000193">
    <property type="protein sequence ID" value="PLW39571.1"/>
    <property type="molecule type" value="Genomic_DNA"/>
</dbReference>
<evidence type="ECO:0000256" key="8">
    <source>
        <dbReference type="SAM" id="Phobius"/>
    </source>
</evidence>
<evidence type="ECO:0000256" key="2">
    <source>
        <dbReference type="ARBA" id="ARBA00022692"/>
    </source>
</evidence>
<dbReference type="GO" id="GO:0000329">
    <property type="term" value="C:fungal-type vacuole membrane"/>
    <property type="evidence" value="ECO:0007669"/>
    <property type="project" value="TreeGrafter"/>
</dbReference>
<dbReference type="InterPro" id="IPR050173">
    <property type="entry name" value="ABC_transporter_C-like"/>
</dbReference>
<dbReference type="InterPro" id="IPR003439">
    <property type="entry name" value="ABC_transporter-like_ATP-bd"/>
</dbReference>
<comment type="caution">
    <text evidence="10">The sequence shown here is derived from an EMBL/GenBank/DDBJ whole genome shotgun (WGS) entry which is preliminary data.</text>
</comment>
<reference evidence="10 11" key="1">
    <citation type="submission" date="2017-11" db="EMBL/GenBank/DDBJ databases">
        <title>De novo assembly and phasing of dikaryotic genomes from two isolates of Puccinia coronata f. sp. avenae, the causal agent of oat crown rust.</title>
        <authorList>
            <person name="Miller M.E."/>
            <person name="Zhang Y."/>
            <person name="Omidvar V."/>
            <person name="Sperschneider J."/>
            <person name="Schwessinger B."/>
            <person name="Raley C."/>
            <person name="Palmer J.M."/>
            <person name="Garnica D."/>
            <person name="Upadhyaya N."/>
            <person name="Rathjen J."/>
            <person name="Taylor J.M."/>
            <person name="Park R.F."/>
            <person name="Dodds P.N."/>
            <person name="Hirsch C.D."/>
            <person name="Kianian S.F."/>
            <person name="Figueroa M."/>
        </authorList>
    </citation>
    <scope>NUCLEOTIDE SEQUENCE [LARGE SCALE GENOMIC DNA]</scope>
    <source>
        <strain evidence="10">12NC29</strain>
    </source>
</reference>
<dbReference type="InterPro" id="IPR036640">
    <property type="entry name" value="ABC1_TM_sf"/>
</dbReference>
<dbReference type="InterPro" id="IPR027417">
    <property type="entry name" value="P-loop_NTPase"/>
</dbReference>
<sequence>MPLRLHYSTLFIINKATNNSTILQEHQPVGAVGLTTYRLYYNCLDGFRPLFYTFTLFILAEMGNVLSTWVLKQWAESNQTSSGPTKPIVASWLTIPTMISLKLALSDSSLLYSDEDSFSEKDSNKQKSLDRYILLYLLAGMFALAFKLMRETYFTYRIVIAGRTIYERLISTLLKAEVRFFDTVPMGRVLSRLSTDIRTVEQDMVYVLIHMADHVLSTISILVVVIAVLPMGFIFSIMVPCSIYAAIGYLNLASSREIKRSESTSRSPVISLCIERLGGVTSIRAYGDIGRNTQQMFNLIDAYNRPFFMLWMCNRWLSCRIDTAAAMFTFLVVIYMIQSGMPAALAGFALSYAITLNNKTLRIVRMLSEINFNSIERIREYLGVQQEPRDGVQPPAAWPSKTGTIEVEGLTARYAPHLPPVLKSVSFCVKAGEKIGICGRTGSGKSTLALSFFRFIEAEAGRIESVLFSATIRWNLDPFSEHDDSQIWDALRRFNRSTLATYHKSRHGGQGGREELQHRLTPAFGDRPCNTEIGKLGFTHLGRVYCKLRC</sequence>
<evidence type="ECO:0000256" key="5">
    <source>
        <dbReference type="ARBA" id="ARBA00022840"/>
    </source>
</evidence>
<keyword evidence="7 8" id="KW-0472">Membrane</keyword>
<evidence type="ECO:0000313" key="11">
    <source>
        <dbReference type="Proteomes" id="UP000235388"/>
    </source>
</evidence>
<dbReference type="AlphaFoldDB" id="A0A2N5UP87"/>
<proteinExistence type="predicted"/>
<feature type="transmembrane region" description="Helical" evidence="8">
    <location>
        <begin position="50"/>
        <end position="71"/>
    </location>
</feature>
<evidence type="ECO:0000256" key="6">
    <source>
        <dbReference type="ARBA" id="ARBA00022989"/>
    </source>
</evidence>
<dbReference type="SUPFAM" id="SSF90123">
    <property type="entry name" value="ABC transporter transmembrane region"/>
    <property type="match status" value="1"/>
</dbReference>
<feature type="transmembrane region" description="Helical" evidence="8">
    <location>
        <begin position="205"/>
        <end position="227"/>
    </location>
</feature>
<name>A0A2N5UP87_9BASI</name>
<keyword evidence="3" id="KW-0677">Repeat</keyword>
<dbReference type="InterPro" id="IPR011527">
    <property type="entry name" value="ABC1_TM_dom"/>
</dbReference>
<keyword evidence="11" id="KW-1185">Reference proteome</keyword>